<proteinExistence type="predicted"/>
<evidence type="ECO:0000313" key="2">
    <source>
        <dbReference type="EMBL" id="CAI2362251.1"/>
    </source>
</evidence>
<dbReference type="EMBL" id="CAMPGE010003416">
    <property type="protein sequence ID" value="CAI2362251.1"/>
    <property type="molecule type" value="Genomic_DNA"/>
</dbReference>
<feature type="compositionally biased region" description="Basic and acidic residues" evidence="1">
    <location>
        <begin position="10"/>
        <end position="37"/>
    </location>
</feature>
<evidence type="ECO:0000256" key="1">
    <source>
        <dbReference type="SAM" id="MobiDB-lite"/>
    </source>
</evidence>
<dbReference type="Proteomes" id="UP001295684">
    <property type="component" value="Unassembled WGS sequence"/>
</dbReference>
<gene>
    <name evidence="2" type="ORF">ECRASSUSDP1_LOCUS3573</name>
</gene>
<feature type="region of interest" description="Disordered" evidence="1">
    <location>
        <begin position="219"/>
        <end position="280"/>
    </location>
</feature>
<reference evidence="2" key="1">
    <citation type="submission" date="2023-07" db="EMBL/GenBank/DDBJ databases">
        <authorList>
            <consortium name="AG Swart"/>
            <person name="Singh M."/>
            <person name="Singh A."/>
            <person name="Seah K."/>
            <person name="Emmerich C."/>
        </authorList>
    </citation>
    <scope>NUCLEOTIDE SEQUENCE</scope>
    <source>
        <strain evidence="2">DP1</strain>
    </source>
</reference>
<sequence length="280" mass="33089">MGNTCCRNNNIEESKDNLEYMEKEDLDTHESSSSESKKIDFVRSVTEDFENHFEEFFTKDKGRKRRANTEDDAKVGMMPEMFGYVSQIIYEKGESLKTGWPQIFKLYQEKLKQEHEEIVRLFKQEKKITDSNSMRKGFHNFHYKNSNSIFKSLFPGKHEESSTILKRRIREYLLERINSELKCTLQYPDTLNNDIKNEIIEGRCNQKLKEEYEKYKESISAATNPSSIRRSSTLVQNPVRPPTDHLTIPPQRQQTNSSNQQSQTPSNEQWQRMTYNDLID</sequence>
<evidence type="ECO:0000313" key="3">
    <source>
        <dbReference type="Proteomes" id="UP001295684"/>
    </source>
</evidence>
<keyword evidence="3" id="KW-1185">Reference proteome</keyword>
<feature type="compositionally biased region" description="Polar residues" evidence="1">
    <location>
        <begin position="220"/>
        <end position="236"/>
    </location>
</feature>
<feature type="region of interest" description="Disordered" evidence="1">
    <location>
        <begin position="1"/>
        <end position="37"/>
    </location>
</feature>
<name>A0AAD1X943_EUPCR</name>
<organism evidence="2 3">
    <name type="scientific">Euplotes crassus</name>
    <dbReference type="NCBI Taxonomy" id="5936"/>
    <lineage>
        <taxon>Eukaryota</taxon>
        <taxon>Sar</taxon>
        <taxon>Alveolata</taxon>
        <taxon>Ciliophora</taxon>
        <taxon>Intramacronucleata</taxon>
        <taxon>Spirotrichea</taxon>
        <taxon>Hypotrichia</taxon>
        <taxon>Euplotida</taxon>
        <taxon>Euplotidae</taxon>
        <taxon>Moneuplotes</taxon>
    </lineage>
</organism>
<dbReference type="AlphaFoldDB" id="A0AAD1X943"/>
<accession>A0AAD1X943</accession>
<feature type="compositionally biased region" description="Low complexity" evidence="1">
    <location>
        <begin position="249"/>
        <end position="267"/>
    </location>
</feature>
<comment type="caution">
    <text evidence="2">The sequence shown here is derived from an EMBL/GenBank/DDBJ whole genome shotgun (WGS) entry which is preliminary data.</text>
</comment>
<protein>
    <submittedName>
        <fullName evidence="2">Uncharacterized protein</fullName>
    </submittedName>
</protein>